<dbReference type="Proteomes" id="UP000291101">
    <property type="component" value="Unassembled WGS sequence"/>
</dbReference>
<organism evidence="3 4">
    <name type="scientific">Nocardioides zhouii</name>
    <dbReference type="NCBI Taxonomy" id="1168729"/>
    <lineage>
        <taxon>Bacteria</taxon>
        <taxon>Bacillati</taxon>
        <taxon>Actinomycetota</taxon>
        <taxon>Actinomycetes</taxon>
        <taxon>Propionibacteriales</taxon>
        <taxon>Nocardioidaceae</taxon>
        <taxon>Nocardioides</taxon>
    </lineage>
</organism>
<feature type="transmembrane region" description="Helical" evidence="2">
    <location>
        <begin position="66"/>
        <end position="88"/>
    </location>
</feature>
<keyword evidence="2" id="KW-0812">Transmembrane</keyword>
<evidence type="ECO:0000313" key="4">
    <source>
        <dbReference type="Proteomes" id="UP000291101"/>
    </source>
</evidence>
<name>A0A4Q2T241_9ACTN</name>
<feature type="compositionally biased region" description="Polar residues" evidence="1">
    <location>
        <begin position="113"/>
        <end position="126"/>
    </location>
</feature>
<keyword evidence="4" id="KW-1185">Reference proteome</keyword>
<evidence type="ECO:0000256" key="1">
    <source>
        <dbReference type="SAM" id="MobiDB-lite"/>
    </source>
</evidence>
<accession>A0A4Q2T241</accession>
<gene>
    <name evidence="3" type="ORF">EUA94_10545</name>
</gene>
<feature type="compositionally biased region" description="Low complexity" evidence="1">
    <location>
        <begin position="90"/>
        <end position="104"/>
    </location>
</feature>
<sequence>MTEPTGLPPEQEAVRRLLADARHDGATPPEVVARLDETLASLVAERREARTPGAPVVDLGARRRRLAGMGLLAAAAVVVAGVAVGQALPRMQGSSDAGSSADSATSEREFSSQEDSAGNDAGSSNLAEAPQDPQAKETYLTPGLAGYPNLLTFGENLDDDLVDLRATESSASATDESTRSVSCDLRGIGPGRRVAAQIDGSLGLVVFRRSVGDAQQVDLYVCGDPQAVRTLTLPAP</sequence>
<protein>
    <submittedName>
        <fullName evidence="3">Uncharacterized protein</fullName>
    </submittedName>
</protein>
<proteinExistence type="predicted"/>
<dbReference type="RefSeq" id="WP_129426843.1">
    <property type="nucleotide sequence ID" value="NZ_SDWV01000009.1"/>
</dbReference>
<feature type="region of interest" description="Disordered" evidence="1">
    <location>
        <begin position="90"/>
        <end position="141"/>
    </location>
</feature>
<dbReference type="EMBL" id="SDWV01000009">
    <property type="protein sequence ID" value="RYC11050.1"/>
    <property type="molecule type" value="Genomic_DNA"/>
</dbReference>
<dbReference type="AlphaFoldDB" id="A0A4Q2T241"/>
<comment type="caution">
    <text evidence="3">The sequence shown here is derived from an EMBL/GenBank/DDBJ whole genome shotgun (WGS) entry which is preliminary data.</text>
</comment>
<dbReference type="OrthoDB" id="3790815at2"/>
<evidence type="ECO:0000256" key="2">
    <source>
        <dbReference type="SAM" id="Phobius"/>
    </source>
</evidence>
<evidence type="ECO:0000313" key="3">
    <source>
        <dbReference type="EMBL" id="RYC11050.1"/>
    </source>
</evidence>
<keyword evidence="2" id="KW-0472">Membrane</keyword>
<keyword evidence="2" id="KW-1133">Transmembrane helix</keyword>
<reference evidence="3 4" key="1">
    <citation type="submission" date="2019-01" db="EMBL/GenBank/DDBJ databases">
        <title>Novel species of Nocardioides.</title>
        <authorList>
            <person name="Liu Q."/>
            <person name="X Y.-H."/>
        </authorList>
    </citation>
    <scope>NUCLEOTIDE SEQUENCE [LARGE SCALE GENOMIC DNA]</scope>
    <source>
        <strain evidence="3 4">HLT2-9</strain>
    </source>
</reference>